<comment type="caution">
    <text evidence="2">The sequence shown here is derived from an EMBL/GenBank/DDBJ whole genome shotgun (WGS) entry which is preliminary data.</text>
</comment>
<evidence type="ECO:0000313" key="2">
    <source>
        <dbReference type="EMBL" id="PEG30336.1"/>
    </source>
</evidence>
<name>A0A2A7MF95_9CLOT</name>
<evidence type="ECO:0000313" key="3">
    <source>
        <dbReference type="Proteomes" id="UP000220840"/>
    </source>
</evidence>
<dbReference type="OrthoDB" id="948250at2"/>
<keyword evidence="3" id="KW-1185">Reference proteome</keyword>
<proteinExistence type="predicted"/>
<accession>A0A2A7MF95</accession>
<evidence type="ECO:0000259" key="1">
    <source>
        <dbReference type="PROSITE" id="PS51186"/>
    </source>
</evidence>
<dbReference type="STRING" id="137838.GCA_001458595_01638"/>
<dbReference type="SUPFAM" id="SSF55729">
    <property type="entry name" value="Acyl-CoA N-acyltransferases (Nat)"/>
    <property type="match status" value="1"/>
</dbReference>
<dbReference type="Gene3D" id="3.40.630.30">
    <property type="match status" value="1"/>
</dbReference>
<dbReference type="PANTHER" id="PTHR43328:SF1">
    <property type="entry name" value="N-ACETYLTRANSFERASE DOMAIN-CONTAINING PROTEIN"/>
    <property type="match status" value="1"/>
</dbReference>
<dbReference type="PANTHER" id="PTHR43328">
    <property type="entry name" value="ACETYLTRANSFERASE-RELATED"/>
    <property type="match status" value="1"/>
</dbReference>
<dbReference type="RefSeq" id="WP_058294507.1">
    <property type="nucleotide sequence ID" value="NZ_CAMRXG010000054.1"/>
</dbReference>
<dbReference type="Proteomes" id="UP000220840">
    <property type="component" value="Unassembled WGS sequence"/>
</dbReference>
<dbReference type="Pfam" id="PF00583">
    <property type="entry name" value="Acetyltransf_1"/>
    <property type="match status" value="1"/>
</dbReference>
<gene>
    <name evidence="2" type="ORF">CQ394_00995</name>
</gene>
<reference evidence="2 3" key="1">
    <citation type="submission" date="2017-10" db="EMBL/GenBank/DDBJ databases">
        <title>Effective Description of Clostridium neonatale sp. nov. linked to necrotizing enterocolitis in neonates and a clarification of species assignable to the genus Clostridium (Prazmowski 1880) emend. Lawson and Rainey 2016.</title>
        <authorList>
            <person name="Bernard K."/>
            <person name="Burdz T."/>
            <person name="Wiebe D."/>
            <person name="Balcewich B."/>
            <person name="Alfa M."/>
            <person name="Bernier A.-M."/>
        </authorList>
    </citation>
    <scope>NUCLEOTIDE SEQUENCE [LARGE SCALE GENOMIC DNA]</scope>
    <source>
        <strain evidence="2 3">LCDC99A005</strain>
    </source>
</reference>
<organism evidence="2 3">
    <name type="scientific">Clostridium neonatale</name>
    <dbReference type="NCBI Taxonomy" id="137838"/>
    <lineage>
        <taxon>Bacteria</taxon>
        <taxon>Bacillati</taxon>
        <taxon>Bacillota</taxon>
        <taxon>Clostridia</taxon>
        <taxon>Eubacteriales</taxon>
        <taxon>Clostridiaceae</taxon>
        <taxon>Clostridium</taxon>
    </lineage>
</organism>
<dbReference type="InterPro" id="IPR016181">
    <property type="entry name" value="Acyl_CoA_acyltransferase"/>
</dbReference>
<sequence length="182" mass="21136">MQFEAKEVELKDGTRCVLRSPNEQDAESMIEYLKTTSDETHFMIRYSEEIAISIEEEKKILNENIKRNKDIMVAEFVNNELAGNAGISCVRDNIKLKHRATFGISIKEKYWNNGIGNVILKEIIKQAKSMRYEQLELGVFDDNKRAQALYKKHGFEVWGCSKNAYKLKDGTYRDEIIMGRML</sequence>
<dbReference type="InterPro" id="IPR000182">
    <property type="entry name" value="GNAT_dom"/>
</dbReference>
<dbReference type="GO" id="GO:0016747">
    <property type="term" value="F:acyltransferase activity, transferring groups other than amino-acyl groups"/>
    <property type="evidence" value="ECO:0007669"/>
    <property type="project" value="InterPro"/>
</dbReference>
<dbReference type="PROSITE" id="PS51186">
    <property type="entry name" value="GNAT"/>
    <property type="match status" value="1"/>
</dbReference>
<dbReference type="EMBL" id="PDCJ01000001">
    <property type="protein sequence ID" value="PEG30336.1"/>
    <property type="molecule type" value="Genomic_DNA"/>
</dbReference>
<dbReference type="AlphaFoldDB" id="A0A2A7MF95"/>
<keyword evidence="2" id="KW-0808">Transferase</keyword>
<feature type="domain" description="N-acetyltransferase" evidence="1">
    <location>
        <begin position="16"/>
        <end position="182"/>
    </location>
</feature>
<protein>
    <submittedName>
        <fullName evidence="2">GNAT family N-acetyltransferase</fullName>
    </submittedName>
</protein>